<dbReference type="NCBIfam" id="NF008769">
    <property type="entry name" value="PRK11798.2-5"/>
    <property type="match status" value="1"/>
</dbReference>
<feature type="compositionally biased region" description="Basic and acidic residues" evidence="1">
    <location>
        <begin position="133"/>
        <end position="142"/>
    </location>
</feature>
<evidence type="ECO:0000313" key="3">
    <source>
        <dbReference type="Proteomes" id="UP000530032"/>
    </source>
</evidence>
<keyword evidence="3" id="KW-1185">Reference proteome</keyword>
<dbReference type="GO" id="GO:0005829">
    <property type="term" value="C:cytosol"/>
    <property type="evidence" value="ECO:0007669"/>
    <property type="project" value="TreeGrafter"/>
</dbReference>
<proteinExistence type="predicted"/>
<accession>A0A843BEA9</accession>
<dbReference type="GO" id="GO:0005840">
    <property type="term" value="C:ribosome"/>
    <property type="evidence" value="ECO:0007669"/>
    <property type="project" value="TreeGrafter"/>
</dbReference>
<keyword evidence="2" id="KW-0645">Protease</keyword>
<dbReference type="EMBL" id="JABBCQ020000014">
    <property type="protein sequence ID" value="MBI1625997.1"/>
    <property type="molecule type" value="Genomic_DNA"/>
</dbReference>
<dbReference type="SUPFAM" id="SSF101738">
    <property type="entry name" value="SspB-like"/>
    <property type="match status" value="1"/>
</dbReference>
<evidence type="ECO:0000256" key="1">
    <source>
        <dbReference type="SAM" id="MobiDB-lite"/>
    </source>
</evidence>
<dbReference type="InterPro" id="IPR007481">
    <property type="entry name" value="SspB"/>
</dbReference>
<reference evidence="2" key="1">
    <citation type="submission" date="2020-12" db="EMBL/GenBank/DDBJ databases">
        <title>Comamonas sp. nov., isolated from stream water.</title>
        <authorList>
            <person name="Park K.-H."/>
        </authorList>
    </citation>
    <scope>NUCLEOTIDE SEQUENCE</scope>
    <source>
        <strain evidence="2">EJ-4</strain>
    </source>
</reference>
<dbReference type="Gene3D" id="2.30.30.220">
    <property type="entry name" value="SspB-like"/>
    <property type="match status" value="1"/>
</dbReference>
<feature type="region of interest" description="Disordered" evidence="1">
    <location>
        <begin position="115"/>
        <end position="177"/>
    </location>
</feature>
<keyword evidence="2" id="KW-0378">Hydrolase</keyword>
<dbReference type="AlphaFoldDB" id="A0A843BEA9"/>
<sequence length="177" mass="19350">MTAPETTSTRPYLLRALFEWCNDNGLTPHIAVRVDRTTQVPMEFVRDGQIVLNISYDATSGMLIGNEYVEFKARFGGKPRDIMVPVANVMAIYARETGQGMAFQPEGDELEDDADAEVTNASEQDAEQITEAAEEHTADERVVQLVPVKVDADGADGDNTPRTPPPAGGRPTLTRVK</sequence>
<dbReference type="Proteomes" id="UP000530032">
    <property type="component" value="Unassembled WGS sequence"/>
</dbReference>
<dbReference type="PANTHER" id="PTHR37486">
    <property type="entry name" value="STRINGENT STARVATION PROTEIN B"/>
    <property type="match status" value="1"/>
</dbReference>
<gene>
    <name evidence="2" type="ORF">HF327_015990</name>
</gene>
<dbReference type="GO" id="GO:0008233">
    <property type="term" value="F:peptidase activity"/>
    <property type="evidence" value="ECO:0007669"/>
    <property type="project" value="UniProtKB-KW"/>
</dbReference>
<protein>
    <submittedName>
        <fullName evidence="2">ClpXP protease specificity-enhancing factor</fullName>
    </submittedName>
</protein>
<dbReference type="Pfam" id="PF04386">
    <property type="entry name" value="SspB"/>
    <property type="match status" value="1"/>
</dbReference>
<comment type="caution">
    <text evidence="2">The sequence shown here is derived from an EMBL/GenBank/DDBJ whole genome shotgun (WGS) entry which is preliminary data.</text>
</comment>
<dbReference type="RefSeq" id="WP_198461200.1">
    <property type="nucleotide sequence ID" value="NZ_JABBCQ020000014.1"/>
</dbReference>
<organism evidence="2 3">
    <name type="scientific">Comamonas suwonensis</name>
    <dbReference type="NCBI Taxonomy" id="2606214"/>
    <lineage>
        <taxon>Bacteria</taxon>
        <taxon>Pseudomonadati</taxon>
        <taxon>Pseudomonadota</taxon>
        <taxon>Betaproteobacteria</taxon>
        <taxon>Burkholderiales</taxon>
        <taxon>Comamonadaceae</taxon>
        <taxon>Comamonas</taxon>
    </lineage>
</organism>
<dbReference type="GO" id="GO:0006508">
    <property type="term" value="P:proteolysis"/>
    <property type="evidence" value="ECO:0007669"/>
    <property type="project" value="UniProtKB-KW"/>
</dbReference>
<evidence type="ECO:0000313" key="2">
    <source>
        <dbReference type="EMBL" id="MBI1625997.1"/>
    </source>
</evidence>
<dbReference type="PANTHER" id="PTHR37486:SF1">
    <property type="entry name" value="STRINGENT STARVATION PROTEIN B"/>
    <property type="match status" value="1"/>
</dbReference>
<dbReference type="GO" id="GO:0045732">
    <property type="term" value="P:positive regulation of protein catabolic process"/>
    <property type="evidence" value="ECO:0007669"/>
    <property type="project" value="TreeGrafter"/>
</dbReference>
<dbReference type="InterPro" id="IPR036760">
    <property type="entry name" value="SspB-like_sf"/>
</dbReference>
<name>A0A843BEA9_9BURK</name>